<feature type="signal peptide" evidence="1">
    <location>
        <begin position="1"/>
        <end position="21"/>
    </location>
</feature>
<name>A0A3M9MSJ1_9BACT</name>
<evidence type="ECO:0000313" key="3">
    <source>
        <dbReference type="Proteomes" id="UP000271010"/>
    </source>
</evidence>
<dbReference type="SUPFAM" id="SSF56935">
    <property type="entry name" value="Porins"/>
    <property type="match status" value="1"/>
</dbReference>
<accession>A0A3M9MSJ1</accession>
<dbReference type="OrthoDB" id="103154at2"/>
<evidence type="ECO:0000256" key="1">
    <source>
        <dbReference type="SAM" id="SignalP"/>
    </source>
</evidence>
<dbReference type="Pfam" id="PF07642">
    <property type="entry name" value="BBP2"/>
    <property type="match status" value="1"/>
</dbReference>
<reference evidence="2 3" key="1">
    <citation type="submission" date="2018-11" db="EMBL/GenBank/DDBJ databases">
        <title>Rufibacter latericius sp. nov., isolated from water in Baiyang Lake.</title>
        <authorList>
            <person name="Yang Y."/>
        </authorList>
    </citation>
    <scope>NUCLEOTIDE SEQUENCE [LARGE SCALE GENOMIC DNA]</scope>
    <source>
        <strain evidence="2 3">MCC P1</strain>
    </source>
</reference>
<organism evidence="2 3">
    <name type="scientific">Rufibacter immobilis</name>
    <dbReference type="NCBI Taxonomy" id="1348778"/>
    <lineage>
        <taxon>Bacteria</taxon>
        <taxon>Pseudomonadati</taxon>
        <taxon>Bacteroidota</taxon>
        <taxon>Cytophagia</taxon>
        <taxon>Cytophagales</taxon>
        <taxon>Hymenobacteraceae</taxon>
        <taxon>Rufibacter</taxon>
    </lineage>
</organism>
<comment type="caution">
    <text evidence="2">The sequence shown here is derived from an EMBL/GenBank/DDBJ whole genome shotgun (WGS) entry which is preliminary data.</text>
</comment>
<keyword evidence="1" id="KW-0732">Signal</keyword>
<dbReference type="AlphaFoldDB" id="A0A3M9MSJ1"/>
<proteinExistence type="predicted"/>
<dbReference type="InterPro" id="IPR011486">
    <property type="entry name" value="BBP2"/>
</dbReference>
<dbReference type="Proteomes" id="UP000271010">
    <property type="component" value="Unassembled WGS sequence"/>
</dbReference>
<sequence length="375" mass="41845">MRTKFSLSIALYLCLTVLTQAQTVSDSTSVAASTSTTSEDGSAKPWQLSGFVDVYYAYDFNQPENHLRPGFLYNHNRHNEFNVNLALLRVNYAQDKVRGNLGLMAGTYAQYNLAAEQELLRHVYEANVGVQLLPKVWLDAGIFPSHIGAESAISRDNLTLTRSLSAENTPYYEAGAKITFEVSEKWTLTGLVLNGWQNIRETDGNQNKALGTQITFKPSSKVVLNSSTFFGNEKPDNAKQRRYFHNFYASVSPADKWSLIAAFDYGLEEKAGDEDGYNRWWNPTLAVKYQVLPQLGIAARGEYYHDKNGVIIGTETANGFQTAGYSLNLDFAPTSQVLWRVEARVLDSKDNIFTKENGNPTDKNTALTTSLSFAF</sequence>
<protein>
    <submittedName>
        <fullName evidence="2">Porin</fullName>
    </submittedName>
</protein>
<gene>
    <name evidence="2" type="ORF">EFA69_19130</name>
</gene>
<evidence type="ECO:0000313" key="2">
    <source>
        <dbReference type="EMBL" id="RNI28459.1"/>
    </source>
</evidence>
<keyword evidence="3" id="KW-1185">Reference proteome</keyword>
<feature type="chain" id="PRO_5018131693" evidence="1">
    <location>
        <begin position="22"/>
        <end position="375"/>
    </location>
</feature>
<dbReference type="EMBL" id="RJJE01000017">
    <property type="protein sequence ID" value="RNI28459.1"/>
    <property type="molecule type" value="Genomic_DNA"/>
</dbReference>